<reference evidence="2 3" key="1">
    <citation type="journal article" date="2018" name="Mol. Biol. Evol.">
        <title>Analysis of the draft genome of the red seaweed Gracilariopsis chorda provides insights into genome size evolution in Rhodophyta.</title>
        <authorList>
            <person name="Lee J."/>
            <person name="Yang E.C."/>
            <person name="Graf L."/>
            <person name="Yang J.H."/>
            <person name="Qiu H."/>
            <person name="Zel Zion U."/>
            <person name="Chan C.X."/>
            <person name="Stephens T.G."/>
            <person name="Weber A.P.M."/>
            <person name="Boo G.H."/>
            <person name="Boo S.M."/>
            <person name="Kim K.M."/>
            <person name="Shin Y."/>
            <person name="Jung M."/>
            <person name="Lee S.J."/>
            <person name="Yim H.S."/>
            <person name="Lee J.H."/>
            <person name="Bhattacharya D."/>
            <person name="Yoon H.S."/>
        </authorList>
    </citation>
    <scope>NUCLEOTIDE SEQUENCE [LARGE SCALE GENOMIC DNA]</scope>
    <source>
        <strain evidence="2 3">SKKU-2015</strain>
        <tissue evidence="2">Whole body</tissue>
    </source>
</reference>
<dbReference type="EMBL" id="NBIV01000421">
    <property type="protein sequence ID" value="PXF39847.1"/>
    <property type="molecule type" value="Genomic_DNA"/>
</dbReference>
<dbReference type="AlphaFoldDB" id="A0A2V3ICM3"/>
<feature type="region of interest" description="Disordered" evidence="1">
    <location>
        <begin position="242"/>
        <end position="311"/>
    </location>
</feature>
<dbReference type="Proteomes" id="UP000247409">
    <property type="component" value="Unassembled WGS sequence"/>
</dbReference>
<feature type="region of interest" description="Disordered" evidence="1">
    <location>
        <begin position="326"/>
        <end position="350"/>
    </location>
</feature>
<organism evidence="2 3">
    <name type="scientific">Gracilariopsis chorda</name>
    <dbReference type="NCBI Taxonomy" id="448386"/>
    <lineage>
        <taxon>Eukaryota</taxon>
        <taxon>Rhodophyta</taxon>
        <taxon>Florideophyceae</taxon>
        <taxon>Rhodymeniophycidae</taxon>
        <taxon>Gracilariales</taxon>
        <taxon>Gracilariaceae</taxon>
        <taxon>Gracilariopsis</taxon>
    </lineage>
</organism>
<evidence type="ECO:0000256" key="1">
    <source>
        <dbReference type="SAM" id="MobiDB-lite"/>
    </source>
</evidence>
<comment type="caution">
    <text evidence="2">The sequence shown here is derived from an EMBL/GenBank/DDBJ whole genome shotgun (WGS) entry which is preliminary data.</text>
</comment>
<feature type="region of interest" description="Disordered" evidence="1">
    <location>
        <begin position="87"/>
        <end position="227"/>
    </location>
</feature>
<sequence length="487" mass="54447">MEKCNTRNLCTSSQEQCLSGTTLKDTNLIPRSMSFSDDPIINTQQLQHQQDTTDCSRQKKKQAGVIALPAGAEPKVQHEDTKTCIADGEDLSREQEDPIHNPQKRQSKEVREYFLSSGSDSSTDVPQALMLKESVHPLQTKELKRKQTSPKARRIPPRATNVSKKGKKSSNTLRAVECTASERKADPDDEFRNDTVKHTDGFGTNSSKLTNPKAGRNQPVALRPKYAPIRNALNRTVLLKSRGALADPSNPTETAKDSNVESSDSEVHDRSKAAASGQAVLLGNRRKRARLERSPIRRYLDDPQPNTVSRLNRPSRRQFAQFISSPNARRVPQEASVHQEMQQPSSKRMRMDSAARIQRATPTRNFSVVNYTPAGPNYYVYNFAGSDGQDAQYVHTHNSWPVNTHQDLTQYPTGVRTVSNYNTPVAPLNEDKPSQASTHSTQNVVHFQPADIRPSTQPVQYRTDITVTPAESYVPPLLPRKGRCYTL</sequence>
<accession>A0A2V3ICM3</accession>
<feature type="compositionally biased region" description="Basic residues" evidence="1">
    <location>
        <begin position="143"/>
        <end position="156"/>
    </location>
</feature>
<evidence type="ECO:0000313" key="3">
    <source>
        <dbReference type="Proteomes" id="UP000247409"/>
    </source>
</evidence>
<feature type="compositionally biased region" description="Polar residues" evidence="1">
    <location>
        <begin position="116"/>
        <end position="125"/>
    </location>
</feature>
<gene>
    <name evidence="2" type="ORF">BWQ96_10443</name>
</gene>
<keyword evidence="3" id="KW-1185">Reference proteome</keyword>
<feature type="compositionally biased region" description="Basic and acidic residues" evidence="1">
    <location>
        <begin position="90"/>
        <end position="99"/>
    </location>
</feature>
<feature type="compositionally biased region" description="Basic and acidic residues" evidence="1">
    <location>
        <begin position="133"/>
        <end position="142"/>
    </location>
</feature>
<feature type="compositionally biased region" description="Basic and acidic residues" evidence="1">
    <location>
        <begin position="180"/>
        <end position="200"/>
    </location>
</feature>
<name>A0A2V3ICM3_9FLOR</name>
<feature type="compositionally biased region" description="Basic and acidic residues" evidence="1">
    <location>
        <begin position="291"/>
        <end position="301"/>
    </location>
</feature>
<proteinExistence type="predicted"/>
<evidence type="ECO:0000313" key="2">
    <source>
        <dbReference type="EMBL" id="PXF39847.1"/>
    </source>
</evidence>
<feature type="compositionally biased region" description="Basic and acidic residues" evidence="1">
    <location>
        <begin position="254"/>
        <end position="272"/>
    </location>
</feature>
<protein>
    <submittedName>
        <fullName evidence="2">Uncharacterized protein</fullName>
    </submittedName>
</protein>